<gene>
    <name evidence="3" type="ORF">FJZ00_12295</name>
</gene>
<accession>A0A937X994</accession>
<dbReference type="EMBL" id="VGJX01000781">
    <property type="protein sequence ID" value="MBM3275926.1"/>
    <property type="molecule type" value="Genomic_DNA"/>
</dbReference>
<feature type="non-terminal residue" evidence="3">
    <location>
        <position position="1"/>
    </location>
</feature>
<evidence type="ECO:0000313" key="3">
    <source>
        <dbReference type="EMBL" id="MBM3275926.1"/>
    </source>
</evidence>
<evidence type="ECO:0000313" key="4">
    <source>
        <dbReference type="Proteomes" id="UP000703893"/>
    </source>
</evidence>
<dbReference type="GO" id="GO:0035556">
    <property type="term" value="P:intracellular signal transduction"/>
    <property type="evidence" value="ECO:0007669"/>
    <property type="project" value="InterPro"/>
</dbReference>
<dbReference type="Gene3D" id="3.30.70.1230">
    <property type="entry name" value="Nucleotide cyclase"/>
    <property type="match status" value="1"/>
</dbReference>
<dbReference type="SUPFAM" id="SSF55073">
    <property type="entry name" value="Nucleotide cyclase"/>
    <property type="match status" value="1"/>
</dbReference>
<dbReference type="PROSITE" id="PS50125">
    <property type="entry name" value="GUANYLATE_CYCLASE_2"/>
    <property type="match status" value="1"/>
</dbReference>
<evidence type="ECO:0000259" key="2">
    <source>
        <dbReference type="PROSITE" id="PS50125"/>
    </source>
</evidence>
<evidence type="ECO:0000256" key="1">
    <source>
        <dbReference type="ARBA" id="ARBA00005381"/>
    </source>
</evidence>
<name>A0A937X994_9BACT</name>
<comment type="caution">
    <text evidence="3">The sequence shown here is derived from an EMBL/GenBank/DDBJ whole genome shotgun (WGS) entry which is preliminary data.</text>
</comment>
<dbReference type="InterPro" id="IPR050697">
    <property type="entry name" value="Adenylyl/Guanylyl_Cyclase_3/4"/>
</dbReference>
<dbReference type="GO" id="GO:0004016">
    <property type="term" value="F:adenylate cyclase activity"/>
    <property type="evidence" value="ECO:0007669"/>
    <property type="project" value="UniProtKB-ARBA"/>
</dbReference>
<sequence length="150" mass="15917">GDGIMAIFGAPLPQHDHALQAVLTADAMRQALRELNAKRVAAGKSPLEIGVGIHTGECVVGNIGTAERMDYTAVGDAVNTASRIEGLTKELGADVLLSGETYRQLVGRVMTGPREPLRVKGRTAPIEVHHLLRVLGERKVPDAGTTRPLL</sequence>
<dbReference type="InterPro" id="IPR001054">
    <property type="entry name" value="A/G_cyclase"/>
</dbReference>
<dbReference type="PANTHER" id="PTHR43081:SF1">
    <property type="entry name" value="ADENYLATE CYCLASE, TERMINAL-DIFFERENTIATION SPECIFIC"/>
    <property type="match status" value="1"/>
</dbReference>
<dbReference type="Proteomes" id="UP000703893">
    <property type="component" value="Unassembled WGS sequence"/>
</dbReference>
<dbReference type="GO" id="GO:0006171">
    <property type="term" value="P:cAMP biosynthetic process"/>
    <property type="evidence" value="ECO:0007669"/>
    <property type="project" value="TreeGrafter"/>
</dbReference>
<dbReference type="PANTHER" id="PTHR43081">
    <property type="entry name" value="ADENYLATE CYCLASE, TERMINAL-DIFFERENTIATION SPECIFIC-RELATED"/>
    <property type="match status" value="1"/>
</dbReference>
<protein>
    <submittedName>
        <fullName evidence="3">Adenylate/guanylate cyclase domain-containing protein</fullName>
    </submittedName>
</protein>
<feature type="domain" description="Guanylate cyclase" evidence="2">
    <location>
        <begin position="1"/>
        <end position="85"/>
    </location>
</feature>
<dbReference type="AlphaFoldDB" id="A0A937X994"/>
<organism evidence="3 4">
    <name type="scientific">Candidatus Tanganyikabacteria bacterium</name>
    <dbReference type="NCBI Taxonomy" id="2961651"/>
    <lineage>
        <taxon>Bacteria</taxon>
        <taxon>Bacillati</taxon>
        <taxon>Candidatus Sericytochromatia</taxon>
        <taxon>Candidatus Tanganyikabacteria</taxon>
    </lineage>
</organism>
<dbReference type="CDD" id="cd07302">
    <property type="entry name" value="CHD"/>
    <property type="match status" value="1"/>
</dbReference>
<proteinExistence type="inferred from homology"/>
<reference evidence="3 4" key="1">
    <citation type="submission" date="2019-03" db="EMBL/GenBank/DDBJ databases">
        <title>Lake Tanganyika Metagenome-Assembled Genomes (MAGs).</title>
        <authorList>
            <person name="Tran P."/>
        </authorList>
    </citation>
    <scope>NUCLEOTIDE SEQUENCE [LARGE SCALE GENOMIC DNA]</scope>
    <source>
        <strain evidence="3">K_DeepCast_65m_m2_236</strain>
    </source>
</reference>
<dbReference type="InterPro" id="IPR029787">
    <property type="entry name" value="Nucleotide_cyclase"/>
</dbReference>
<comment type="similarity">
    <text evidence="1">Belongs to the adenylyl cyclase class-3 family.</text>
</comment>
<dbReference type="Pfam" id="PF00211">
    <property type="entry name" value="Guanylate_cyc"/>
    <property type="match status" value="1"/>
</dbReference>